<keyword evidence="2" id="KW-1185">Reference proteome</keyword>
<accession>A0ABN2T105</accession>
<dbReference type="RefSeq" id="WP_344432315.1">
    <property type="nucleotide sequence ID" value="NZ_BAAANN010000098.1"/>
</dbReference>
<gene>
    <name evidence="1" type="ORF">GCM10009754_88090</name>
</gene>
<sequence length="143" mass="15890">MVAVSQIPAIRHLDWLPLRELGVTAIGSGVVAAWFEYRARRDWITRITDAILEGFAADPHDLARRLSPATVDKIAENSLALRLGNDSLAAYMVTDFTAQVQASQGRLRYDAHIAATVSRWNRSLYLCSVRCSHRTEAPLVVLC</sequence>
<reference evidence="1 2" key="1">
    <citation type="journal article" date="2019" name="Int. J. Syst. Evol. Microbiol.">
        <title>The Global Catalogue of Microorganisms (GCM) 10K type strain sequencing project: providing services to taxonomists for standard genome sequencing and annotation.</title>
        <authorList>
            <consortium name="The Broad Institute Genomics Platform"/>
            <consortium name="The Broad Institute Genome Sequencing Center for Infectious Disease"/>
            <person name="Wu L."/>
            <person name="Ma J."/>
        </authorList>
    </citation>
    <scope>NUCLEOTIDE SEQUENCE [LARGE SCALE GENOMIC DNA]</scope>
    <source>
        <strain evidence="1 2">JCM 14545</strain>
    </source>
</reference>
<evidence type="ECO:0000313" key="2">
    <source>
        <dbReference type="Proteomes" id="UP001501116"/>
    </source>
</evidence>
<dbReference type="EMBL" id="BAAANN010000098">
    <property type="protein sequence ID" value="GAA1995226.1"/>
    <property type="molecule type" value="Genomic_DNA"/>
</dbReference>
<proteinExistence type="predicted"/>
<comment type="caution">
    <text evidence="1">The sequence shown here is derived from an EMBL/GenBank/DDBJ whole genome shotgun (WGS) entry which is preliminary data.</text>
</comment>
<protein>
    <submittedName>
        <fullName evidence="1">Uncharacterized protein</fullName>
    </submittedName>
</protein>
<name>A0ABN2T105_9PSEU</name>
<dbReference type="Proteomes" id="UP001501116">
    <property type="component" value="Unassembled WGS sequence"/>
</dbReference>
<organism evidence="1 2">
    <name type="scientific">Amycolatopsis minnesotensis</name>
    <dbReference type="NCBI Taxonomy" id="337894"/>
    <lineage>
        <taxon>Bacteria</taxon>
        <taxon>Bacillati</taxon>
        <taxon>Actinomycetota</taxon>
        <taxon>Actinomycetes</taxon>
        <taxon>Pseudonocardiales</taxon>
        <taxon>Pseudonocardiaceae</taxon>
        <taxon>Amycolatopsis</taxon>
    </lineage>
</organism>
<evidence type="ECO:0000313" key="1">
    <source>
        <dbReference type="EMBL" id="GAA1995226.1"/>
    </source>
</evidence>